<dbReference type="EMBL" id="JAUSUW010000011">
    <property type="protein sequence ID" value="MDQ0422531.1"/>
    <property type="molecule type" value="Genomic_DNA"/>
</dbReference>
<sequence length="129" mass="14514">MTKRFAILGSLLLLAGCQTDVPQSVADSQMPPSAGVKRELVRVLKESDGKIGDFVDPQISSVVLLEPSTKTYAFCIRAWHTQRKHHPDVIGFSFRGDRLLGATNNEPRCRDSRLRYYPYPELKAVRGLR</sequence>
<dbReference type="PROSITE" id="PS51257">
    <property type="entry name" value="PROKAR_LIPOPROTEIN"/>
    <property type="match status" value="1"/>
</dbReference>
<evidence type="ECO:0000313" key="1">
    <source>
        <dbReference type="EMBL" id="MDQ0422531.1"/>
    </source>
</evidence>
<proteinExistence type="predicted"/>
<keyword evidence="2" id="KW-1185">Reference proteome</keyword>
<dbReference type="RefSeq" id="WP_166603706.1">
    <property type="nucleotide sequence ID" value="NZ_JAUSUW010000011.1"/>
</dbReference>
<comment type="caution">
    <text evidence="1">The sequence shown here is derived from an EMBL/GenBank/DDBJ whole genome shotgun (WGS) entry which is preliminary data.</text>
</comment>
<gene>
    <name evidence="1" type="ORF">J2045_003579</name>
</gene>
<protein>
    <submittedName>
        <fullName evidence="1">Uncharacterized protein</fullName>
    </submittedName>
</protein>
<name>A0ABU0GB11_9HYPH</name>
<organism evidence="1 2">
    <name type="scientific">Peteryoungia aggregata LMG 23059</name>
    <dbReference type="NCBI Taxonomy" id="1368425"/>
    <lineage>
        <taxon>Bacteria</taxon>
        <taxon>Pseudomonadati</taxon>
        <taxon>Pseudomonadota</taxon>
        <taxon>Alphaproteobacteria</taxon>
        <taxon>Hyphomicrobiales</taxon>
        <taxon>Rhizobiaceae</taxon>
        <taxon>Peteryoungia</taxon>
    </lineage>
</organism>
<dbReference type="Proteomes" id="UP001238496">
    <property type="component" value="Unassembled WGS sequence"/>
</dbReference>
<evidence type="ECO:0000313" key="2">
    <source>
        <dbReference type="Proteomes" id="UP001238496"/>
    </source>
</evidence>
<reference evidence="1 2" key="1">
    <citation type="submission" date="2023-07" db="EMBL/GenBank/DDBJ databases">
        <title>Genomic Encyclopedia of Type Strains, Phase IV (KMG-IV): sequencing the most valuable type-strain genomes for metagenomic binning, comparative biology and taxonomic classification.</title>
        <authorList>
            <person name="Goeker M."/>
        </authorList>
    </citation>
    <scope>NUCLEOTIDE SEQUENCE [LARGE SCALE GENOMIC DNA]</scope>
    <source>
        <strain evidence="1 2">DSM 1111</strain>
    </source>
</reference>
<accession>A0ABU0GB11</accession>